<evidence type="ECO:0000256" key="5">
    <source>
        <dbReference type="ARBA" id="ARBA00022490"/>
    </source>
</evidence>
<evidence type="ECO:0000256" key="13">
    <source>
        <dbReference type="ARBA" id="ARBA00022801"/>
    </source>
</evidence>
<evidence type="ECO:0000256" key="7">
    <source>
        <dbReference type="ARBA" id="ARBA00022555"/>
    </source>
</evidence>
<keyword evidence="5" id="KW-0963">Cytoplasm</keyword>
<dbReference type="InterPro" id="IPR019307">
    <property type="entry name" value="RNA-bd_AU-1/RNase_E/G"/>
</dbReference>
<reference evidence="17 18" key="1">
    <citation type="submission" date="2013-11" db="EMBL/GenBank/DDBJ databases">
        <title>Metagenomic analysis of a methanogenic consortium involved in long chain n-alkane degradation.</title>
        <authorList>
            <person name="Davidova I.A."/>
            <person name="Callaghan A.V."/>
            <person name="Wawrik B."/>
            <person name="Pruitt S."/>
            <person name="Marks C."/>
            <person name="Duncan K.E."/>
            <person name="Suflita J.M."/>
        </authorList>
    </citation>
    <scope>NUCLEOTIDE SEQUENCE [LARGE SCALE GENOMIC DNA]</scope>
    <source>
        <strain evidence="17 18">SPR</strain>
    </source>
</reference>
<proteinExistence type="inferred from homology"/>
<evidence type="ECO:0000256" key="15">
    <source>
        <dbReference type="ARBA" id="ARBA00022884"/>
    </source>
</evidence>
<evidence type="ECO:0000256" key="10">
    <source>
        <dbReference type="ARBA" id="ARBA00022723"/>
    </source>
</evidence>
<keyword evidence="10" id="KW-0479">Metal-binding</keyword>
<protein>
    <recommendedName>
        <fullName evidence="4">Ribonuclease G</fullName>
    </recommendedName>
</protein>
<dbReference type="PATRIC" id="fig|1429043.3.peg.3250"/>
<evidence type="ECO:0000256" key="2">
    <source>
        <dbReference type="ARBA" id="ARBA00004496"/>
    </source>
</evidence>
<dbReference type="InterPro" id="IPR003029">
    <property type="entry name" value="S1_domain"/>
</dbReference>
<dbReference type="GO" id="GO:0046872">
    <property type="term" value="F:metal ion binding"/>
    <property type="evidence" value="ECO:0007669"/>
    <property type="project" value="UniProtKB-KW"/>
</dbReference>
<evidence type="ECO:0000256" key="9">
    <source>
        <dbReference type="ARBA" id="ARBA00022722"/>
    </source>
</evidence>
<dbReference type="EMBL" id="AZAC01000018">
    <property type="protein sequence ID" value="KIX13098.1"/>
    <property type="molecule type" value="Genomic_DNA"/>
</dbReference>
<evidence type="ECO:0000256" key="3">
    <source>
        <dbReference type="ARBA" id="ARBA00005663"/>
    </source>
</evidence>
<keyword evidence="13" id="KW-0378">Hydrolase</keyword>
<dbReference type="SUPFAM" id="SSF50249">
    <property type="entry name" value="Nucleic acid-binding proteins"/>
    <property type="match status" value="1"/>
</dbReference>
<evidence type="ECO:0000313" key="17">
    <source>
        <dbReference type="EMBL" id="KIX13098.1"/>
    </source>
</evidence>
<organism evidence="17 18">
    <name type="scientific">Dethiosulfatarculus sandiegensis</name>
    <dbReference type="NCBI Taxonomy" id="1429043"/>
    <lineage>
        <taxon>Bacteria</taxon>
        <taxon>Pseudomonadati</taxon>
        <taxon>Thermodesulfobacteriota</taxon>
        <taxon>Desulfarculia</taxon>
        <taxon>Desulfarculales</taxon>
        <taxon>Desulfarculaceae</taxon>
        <taxon>Dethiosulfatarculus</taxon>
    </lineage>
</organism>
<dbReference type="InterPro" id="IPR004659">
    <property type="entry name" value="RNase_E/G"/>
</dbReference>
<comment type="similarity">
    <text evidence="3">Belongs to the RNase E/G family. RNase G subfamily.</text>
</comment>
<dbReference type="PANTHER" id="PTHR30001">
    <property type="entry name" value="RIBONUCLEASE"/>
    <property type="match status" value="1"/>
</dbReference>
<dbReference type="GO" id="GO:0019843">
    <property type="term" value="F:rRNA binding"/>
    <property type="evidence" value="ECO:0007669"/>
    <property type="project" value="UniProtKB-KW"/>
</dbReference>
<dbReference type="GO" id="GO:0004540">
    <property type="term" value="F:RNA nuclease activity"/>
    <property type="evidence" value="ECO:0007669"/>
    <property type="project" value="InterPro"/>
</dbReference>
<dbReference type="STRING" id="1429043.X474_15360"/>
<evidence type="ECO:0000256" key="4">
    <source>
        <dbReference type="ARBA" id="ARBA00017719"/>
    </source>
</evidence>
<evidence type="ECO:0000256" key="11">
    <source>
        <dbReference type="ARBA" id="ARBA00022730"/>
    </source>
</evidence>
<dbReference type="FunCoup" id="A0A0D2HRC5">
    <property type="interactions" value="319"/>
</dbReference>
<gene>
    <name evidence="17" type="ORF">X474_15360</name>
</gene>
<dbReference type="GO" id="GO:0000049">
    <property type="term" value="F:tRNA binding"/>
    <property type="evidence" value="ECO:0007669"/>
    <property type="project" value="UniProtKB-KW"/>
</dbReference>
<dbReference type="Proteomes" id="UP000032233">
    <property type="component" value="Unassembled WGS sequence"/>
</dbReference>
<evidence type="ECO:0000256" key="14">
    <source>
        <dbReference type="ARBA" id="ARBA00022842"/>
    </source>
</evidence>
<feature type="domain" description="S1 motif" evidence="16">
    <location>
        <begin position="37"/>
        <end position="124"/>
    </location>
</feature>
<keyword evidence="15" id="KW-0694">RNA-binding</keyword>
<evidence type="ECO:0000259" key="16">
    <source>
        <dbReference type="SMART" id="SM00316"/>
    </source>
</evidence>
<keyword evidence="18" id="KW-1185">Reference proteome</keyword>
<comment type="cofactor">
    <cofactor evidence="1">
        <name>Mg(2+)</name>
        <dbReference type="ChEBI" id="CHEBI:18420"/>
    </cofactor>
</comment>
<dbReference type="CDD" id="cd04453">
    <property type="entry name" value="S1_RNase_E"/>
    <property type="match status" value="1"/>
</dbReference>
<evidence type="ECO:0000256" key="6">
    <source>
        <dbReference type="ARBA" id="ARBA00022552"/>
    </source>
</evidence>
<keyword evidence="7" id="KW-0820">tRNA-binding</keyword>
<dbReference type="NCBIfam" id="TIGR00757">
    <property type="entry name" value="RNaseEG"/>
    <property type="match status" value="1"/>
</dbReference>
<dbReference type="GO" id="GO:0004519">
    <property type="term" value="F:endonuclease activity"/>
    <property type="evidence" value="ECO:0007669"/>
    <property type="project" value="UniProtKB-KW"/>
</dbReference>
<sequence>MSCTLLINARNYETRVALVENGQCVEINVERHSRGSLAGNVYLGRVVRVLPGMQAAFVDVGLDKAAFLYVGDVQCEADVGDTVGVVSRTNSNLRIEELLKQGSHIMVQVAKEPLGSKGARLTTHITLPGRNLVYMPTIDHVGVSRRIEDEEERNRLRSVLEGMRPEGRGFIARTVSQGQEEDKLKAEMDFLISLWDAINRRRHTAGVPSLLHQDLSVSLRAVRDLFTRDVDHLVIDNEEEYRQVVEFVSNFIPRLMPCVEHYKGAEPIFESYGVETELSRSLGRSVWLKSGGYIIIEKTEALTAVDVNTGRYVGGHDLEETIFKTNLEAVKEIAFQLRLRDIGGLIVIDFIDMERPSHRQRVVDALKAALATDRARTKVLGMSALGLVEMTRKRVRESFAETIKEPCHYCRGLGNIKKPTTVCFELFRTLEGEFAEEPGESVHLSVHPKVAEELMQEERQALEEVEERLKLTLHVEADPKLHVEQYVIKRD</sequence>
<evidence type="ECO:0000256" key="12">
    <source>
        <dbReference type="ARBA" id="ARBA00022759"/>
    </source>
</evidence>
<name>A0A0D2HRC5_9BACT</name>
<dbReference type="PANTHER" id="PTHR30001:SF0">
    <property type="entry name" value="RIBONUCLEASE G"/>
    <property type="match status" value="1"/>
</dbReference>
<dbReference type="RefSeq" id="WP_044349723.1">
    <property type="nucleotide sequence ID" value="NZ_AZAC01000018.1"/>
</dbReference>
<keyword evidence="14" id="KW-0460">Magnesium</keyword>
<dbReference type="InParanoid" id="A0A0D2HRC5"/>
<comment type="subcellular location">
    <subcellularLocation>
        <location evidence="2">Cytoplasm</location>
    </subcellularLocation>
</comment>
<dbReference type="SMART" id="SM00316">
    <property type="entry name" value="S1"/>
    <property type="match status" value="1"/>
</dbReference>
<dbReference type="OrthoDB" id="9804278at2"/>
<dbReference type="InterPro" id="IPR048583">
    <property type="entry name" value="RNase_E_G_thioredoxin-like"/>
</dbReference>
<dbReference type="GO" id="GO:0005737">
    <property type="term" value="C:cytoplasm"/>
    <property type="evidence" value="ECO:0007669"/>
    <property type="project" value="UniProtKB-SubCell"/>
</dbReference>
<accession>A0A0D2HRC5</accession>
<dbReference type="Pfam" id="PF20833">
    <property type="entry name" value="RNase_E_G_Thio"/>
    <property type="match status" value="1"/>
</dbReference>
<dbReference type="GO" id="GO:0016787">
    <property type="term" value="F:hydrolase activity"/>
    <property type="evidence" value="ECO:0007669"/>
    <property type="project" value="UniProtKB-KW"/>
</dbReference>
<dbReference type="AlphaFoldDB" id="A0A0D2HRC5"/>
<keyword evidence="8" id="KW-0819">tRNA processing</keyword>
<dbReference type="GO" id="GO:0008033">
    <property type="term" value="P:tRNA processing"/>
    <property type="evidence" value="ECO:0007669"/>
    <property type="project" value="UniProtKB-KW"/>
</dbReference>
<comment type="caution">
    <text evidence="17">The sequence shown here is derived from an EMBL/GenBank/DDBJ whole genome shotgun (WGS) entry which is preliminary data.</text>
</comment>
<dbReference type="GO" id="GO:0006364">
    <property type="term" value="P:rRNA processing"/>
    <property type="evidence" value="ECO:0007669"/>
    <property type="project" value="UniProtKB-KW"/>
</dbReference>
<keyword evidence="9" id="KW-0540">Nuclease</keyword>
<dbReference type="InterPro" id="IPR012340">
    <property type="entry name" value="NA-bd_OB-fold"/>
</dbReference>
<dbReference type="Gene3D" id="3.40.1260.20">
    <property type="entry name" value="Ribonuclease E, catalytic domain"/>
    <property type="match status" value="1"/>
</dbReference>
<dbReference type="Gene3D" id="2.40.50.140">
    <property type="entry name" value="Nucleic acid-binding proteins"/>
    <property type="match status" value="1"/>
</dbReference>
<dbReference type="Pfam" id="PF10150">
    <property type="entry name" value="RNase_E_G"/>
    <property type="match status" value="1"/>
</dbReference>
<evidence type="ECO:0000256" key="1">
    <source>
        <dbReference type="ARBA" id="ARBA00001946"/>
    </source>
</evidence>
<keyword evidence="12" id="KW-0255">Endonuclease</keyword>
<evidence type="ECO:0000256" key="8">
    <source>
        <dbReference type="ARBA" id="ARBA00022694"/>
    </source>
</evidence>
<keyword evidence="11" id="KW-0699">rRNA-binding</keyword>
<evidence type="ECO:0000313" key="18">
    <source>
        <dbReference type="Proteomes" id="UP000032233"/>
    </source>
</evidence>
<keyword evidence="6" id="KW-0698">rRNA processing</keyword>